<dbReference type="GO" id="GO:0016491">
    <property type="term" value="F:oxidoreductase activity"/>
    <property type="evidence" value="ECO:0007669"/>
    <property type="project" value="InterPro"/>
</dbReference>
<organism evidence="2 3">
    <name type="scientific">Coniophora puteana (strain RWD-64-598)</name>
    <name type="common">Brown rot fungus</name>
    <dbReference type="NCBI Taxonomy" id="741705"/>
    <lineage>
        <taxon>Eukaryota</taxon>
        <taxon>Fungi</taxon>
        <taxon>Dikarya</taxon>
        <taxon>Basidiomycota</taxon>
        <taxon>Agaricomycotina</taxon>
        <taxon>Agaricomycetes</taxon>
        <taxon>Agaricomycetidae</taxon>
        <taxon>Boletales</taxon>
        <taxon>Coniophorineae</taxon>
        <taxon>Coniophoraceae</taxon>
        <taxon>Coniophora</taxon>
    </lineage>
</organism>
<dbReference type="Gene3D" id="3.90.180.10">
    <property type="entry name" value="Medium-chain alcohol dehydrogenases, catalytic domain"/>
    <property type="match status" value="1"/>
</dbReference>
<evidence type="ECO:0000313" key="2">
    <source>
        <dbReference type="EMBL" id="EIW76606.1"/>
    </source>
</evidence>
<dbReference type="Gene3D" id="3.40.50.720">
    <property type="entry name" value="NAD(P)-binding Rossmann-like Domain"/>
    <property type="match status" value="1"/>
</dbReference>
<proteinExistence type="predicted"/>
<dbReference type="InterPro" id="IPR036291">
    <property type="entry name" value="NAD(P)-bd_dom_sf"/>
</dbReference>
<gene>
    <name evidence="2" type="ORF">CONPUDRAFT_84584</name>
</gene>
<dbReference type="InterPro" id="IPR013149">
    <property type="entry name" value="ADH-like_C"/>
</dbReference>
<dbReference type="AlphaFoldDB" id="A0A5M3MC45"/>
<dbReference type="SMART" id="SM00829">
    <property type="entry name" value="PKS_ER"/>
    <property type="match status" value="1"/>
</dbReference>
<dbReference type="InterPro" id="IPR052711">
    <property type="entry name" value="Zinc_ADH-like"/>
</dbReference>
<dbReference type="CDD" id="cd08276">
    <property type="entry name" value="MDR7"/>
    <property type="match status" value="1"/>
</dbReference>
<dbReference type="OMA" id="RDCAIAK"/>
<dbReference type="InterPro" id="IPR013154">
    <property type="entry name" value="ADH-like_N"/>
</dbReference>
<dbReference type="OrthoDB" id="9930022at2759"/>
<keyword evidence="3" id="KW-1185">Reference proteome</keyword>
<reference evidence="3" key="1">
    <citation type="journal article" date="2012" name="Science">
        <title>The Paleozoic origin of enzymatic lignin decomposition reconstructed from 31 fungal genomes.</title>
        <authorList>
            <person name="Floudas D."/>
            <person name="Binder M."/>
            <person name="Riley R."/>
            <person name="Barry K."/>
            <person name="Blanchette R.A."/>
            <person name="Henrissat B."/>
            <person name="Martinez A.T."/>
            <person name="Otillar R."/>
            <person name="Spatafora J.W."/>
            <person name="Yadav J.S."/>
            <person name="Aerts A."/>
            <person name="Benoit I."/>
            <person name="Boyd A."/>
            <person name="Carlson A."/>
            <person name="Copeland A."/>
            <person name="Coutinho P.M."/>
            <person name="de Vries R.P."/>
            <person name="Ferreira P."/>
            <person name="Findley K."/>
            <person name="Foster B."/>
            <person name="Gaskell J."/>
            <person name="Glotzer D."/>
            <person name="Gorecki P."/>
            <person name="Heitman J."/>
            <person name="Hesse C."/>
            <person name="Hori C."/>
            <person name="Igarashi K."/>
            <person name="Jurgens J.A."/>
            <person name="Kallen N."/>
            <person name="Kersten P."/>
            <person name="Kohler A."/>
            <person name="Kuees U."/>
            <person name="Kumar T.K.A."/>
            <person name="Kuo A."/>
            <person name="LaButti K."/>
            <person name="Larrondo L.F."/>
            <person name="Lindquist E."/>
            <person name="Ling A."/>
            <person name="Lombard V."/>
            <person name="Lucas S."/>
            <person name="Lundell T."/>
            <person name="Martin R."/>
            <person name="McLaughlin D.J."/>
            <person name="Morgenstern I."/>
            <person name="Morin E."/>
            <person name="Murat C."/>
            <person name="Nagy L.G."/>
            <person name="Nolan M."/>
            <person name="Ohm R.A."/>
            <person name="Patyshakuliyeva A."/>
            <person name="Rokas A."/>
            <person name="Ruiz-Duenas F.J."/>
            <person name="Sabat G."/>
            <person name="Salamov A."/>
            <person name="Samejima M."/>
            <person name="Schmutz J."/>
            <person name="Slot J.C."/>
            <person name="St John F."/>
            <person name="Stenlid J."/>
            <person name="Sun H."/>
            <person name="Sun S."/>
            <person name="Syed K."/>
            <person name="Tsang A."/>
            <person name="Wiebenga A."/>
            <person name="Young D."/>
            <person name="Pisabarro A."/>
            <person name="Eastwood D.C."/>
            <person name="Martin F."/>
            <person name="Cullen D."/>
            <person name="Grigoriev I.V."/>
            <person name="Hibbett D.S."/>
        </authorList>
    </citation>
    <scope>NUCLEOTIDE SEQUENCE [LARGE SCALE GENOMIC DNA]</scope>
    <source>
        <strain evidence="3">RWD-64-598 SS2</strain>
    </source>
</reference>
<evidence type="ECO:0000313" key="3">
    <source>
        <dbReference type="Proteomes" id="UP000053558"/>
    </source>
</evidence>
<dbReference type="InterPro" id="IPR011032">
    <property type="entry name" value="GroES-like_sf"/>
</dbReference>
<feature type="domain" description="Enoyl reductase (ER)" evidence="1">
    <location>
        <begin position="15"/>
        <end position="338"/>
    </location>
</feature>
<sequence>MVLPKVSREYRSQGSGYRALKLQESTVSQPQDSEVLIKVHAVSLIFRDLLVTNGAFPGTKENVVPCSDMAGEIVAVGSKVSAWAVGDRVCADFTLDHTHGEITPQAQATCLGGPIDGVLTEYITVPAHSLVRIPEHLSYEEGSTLPCAAVTAYNGLTGPRPVKGGDWVLVLGTGGVSMFALQFAVASGANVIVTSSSDEKLKLATKLGARHVVNYKTTPKWDEEVLKLTNGKGVDHVIETGGSGTVEKSVGAVSYGGYIHIIGAVSGGDAAIPIFPTIFKAINYRGIQIGSVEKFEEMNRLIEARQIHPVIDKVFSFENAPDAFAHLESQKHVGKVVIKVA</sequence>
<dbReference type="SUPFAM" id="SSF50129">
    <property type="entry name" value="GroES-like"/>
    <property type="match status" value="1"/>
</dbReference>
<evidence type="ECO:0000259" key="1">
    <source>
        <dbReference type="SMART" id="SM00829"/>
    </source>
</evidence>
<comment type="caution">
    <text evidence="2">The sequence shown here is derived from an EMBL/GenBank/DDBJ whole genome shotgun (WGS) entry which is preliminary data.</text>
</comment>
<accession>A0A5M3MC45</accession>
<dbReference type="SUPFAM" id="SSF51735">
    <property type="entry name" value="NAD(P)-binding Rossmann-fold domains"/>
    <property type="match status" value="1"/>
</dbReference>
<protein>
    <submittedName>
        <fullName evidence="2">NAD(P)-binding protein</fullName>
    </submittedName>
</protein>
<dbReference type="InterPro" id="IPR020843">
    <property type="entry name" value="ER"/>
</dbReference>
<dbReference type="PANTHER" id="PTHR45033:SF2">
    <property type="entry name" value="ZINC-TYPE ALCOHOL DEHYDROGENASE-LIKE PROTEIN C1773.06C"/>
    <property type="match status" value="1"/>
</dbReference>
<dbReference type="EMBL" id="JH711585">
    <property type="protein sequence ID" value="EIW76606.1"/>
    <property type="molecule type" value="Genomic_DNA"/>
</dbReference>
<dbReference type="Pfam" id="PF08240">
    <property type="entry name" value="ADH_N"/>
    <property type="match status" value="1"/>
</dbReference>
<dbReference type="PANTHER" id="PTHR45033">
    <property type="match status" value="1"/>
</dbReference>
<dbReference type="GeneID" id="19210797"/>
<name>A0A5M3MC45_CONPW</name>
<dbReference type="Proteomes" id="UP000053558">
    <property type="component" value="Unassembled WGS sequence"/>
</dbReference>
<dbReference type="RefSeq" id="XP_007772999.1">
    <property type="nucleotide sequence ID" value="XM_007774809.1"/>
</dbReference>
<dbReference type="Pfam" id="PF00107">
    <property type="entry name" value="ADH_zinc_N"/>
    <property type="match status" value="1"/>
</dbReference>
<dbReference type="KEGG" id="cput:CONPUDRAFT_84584"/>